<evidence type="ECO:0000313" key="3">
    <source>
        <dbReference type="Proteomes" id="UP000199611"/>
    </source>
</evidence>
<feature type="transmembrane region" description="Helical" evidence="1">
    <location>
        <begin position="136"/>
        <end position="161"/>
    </location>
</feature>
<accession>A0A1I4VGM8</accession>
<keyword evidence="3" id="KW-1185">Reference proteome</keyword>
<sequence length="254" mass="29062">MNFDKSTALVTVLVLFTIELAIFLAAASQSGIKYRTIIEDDKGRILYETPGKGLSYYEEMSLRDTIGPIENYRVRVISHYVNFPFTAWLSASIGVPVGLMLVYALIMRIHKAVTETQSISRDLDEIKSPGKGLKGLLSFFHSLSVFHIAVIVFLSALFLWFVPYITVRTVTGVVHFVKENMVIFILLLVSFLVLIGWAIYLMYRLAREMLRYRYEIIKLQLEKASEYGDDYGKLLPGFSEKQLENKKDRSHEVV</sequence>
<protein>
    <submittedName>
        <fullName evidence="2">Uncharacterized protein</fullName>
    </submittedName>
</protein>
<evidence type="ECO:0000313" key="2">
    <source>
        <dbReference type="EMBL" id="SFN00276.1"/>
    </source>
</evidence>
<dbReference type="RefSeq" id="WP_093395929.1">
    <property type="nucleotide sequence ID" value="NZ_FOUU01000009.1"/>
</dbReference>
<gene>
    <name evidence="2" type="ORF">SAMN05660836_02296</name>
</gene>
<organism evidence="2 3">
    <name type="scientific">Thermodesulforhabdus norvegica</name>
    <dbReference type="NCBI Taxonomy" id="39841"/>
    <lineage>
        <taxon>Bacteria</taxon>
        <taxon>Pseudomonadati</taxon>
        <taxon>Thermodesulfobacteriota</taxon>
        <taxon>Syntrophobacteria</taxon>
        <taxon>Syntrophobacterales</taxon>
        <taxon>Thermodesulforhabdaceae</taxon>
        <taxon>Thermodesulforhabdus</taxon>
    </lineage>
</organism>
<proteinExistence type="predicted"/>
<keyword evidence="1" id="KW-1133">Transmembrane helix</keyword>
<keyword evidence="1" id="KW-0812">Transmembrane</keyword>
<feature type="transmembrane region" description="Helical" evidence="1">
    <location>
        <begin position="85"/>
        <end position="106"/>
    </location>
</feature>
<name>A0A1I4VGM8_9BACT</name>
<evidence type="ECO:0000256" key="1">
    <source>
        <dbReference type="SAM" id="Phobius"/>
    </source>
</evidence>
<dbReference type="STRING" id="39841.SAMN05660836_02296"/>
<reference evidence="2 3" key="1">
    <citation type="submission" date="2016-10" db="EMBL/GenBank/DDBJ databases">
        <authorList>
            <person name="de Groot N.N."/>
        </authorList>
    </citation>
    <scope>NUCLEOTIDE SEQUENCE [LARGE SCALE GENOMIC DNA]</scope>
    <source>
        <strain evidence="2 3">DSM 9990</strain>
    </source>
</reference>
<keyword evidence="1" id="KW-0472">Membrane</keyword>
<feature type="transmembrane region" description="Helical" evidence="1">
    <location>
        <begin position="181"/>
        <end position="203"/>
    </location>
</feature>
<dbReference type="AlphaFoldDB" id="A0A1I4VGM8"/>
<dbReference type="EMBL" id="FOUU01000009">
    <property type="protein sequence ID" value="SFN00276.1"/>
    <property type="molecule type" value="Genomic_DNA"/>
</dbReference>
<dbReference type="OrthoDB" id="5501627at2"/>
<dbReference type="Proteomes" id="UP000199611">
    <property type="component" value="Unassembled WGS sequence"/>
</dbReference>